<dbReference type="GO" id="GO:0009432">
    <property type="term" value="P:SOS response"/>
    <property type="evidence" value="ECO:0007669"/>
    <property type="project" value="UniProtKB-UniRule"/>
</dbReference>
<evidence type="ECO:0000256" key="2">
    <source>
        <dbReference type="ARBA" id="ARBA00008016"/>
    </source>
</evidence>
<comment type="similarity">
    <text evidence="2 9 10">Belongs to the RecF family.</text>
</comment>
<dbReference type="InterPro" id="IPR027417">
    <property type="entry name" value="P-loop_NTPase"/>
</dbReference>
<dbReference type="PROSITE" id="PS00618">
    <property type="entry name" value="RECF_2"/>
    <property type="match status" value="1"/>
</dbReference>
<protein>
    <recommendedName>
        <fullName evidence="3 9">DNA replication and repair protein RecF</fullName>
    </recommendedName>
</protein>
<dbReference type="GO" id="GO:0006260">
    <property type="term" value="P:DNA replication"/>
    <property type="evidence" value="ECO:0007669"/>
    <property type="project" value="UniProtKB-UniRule"/>
</dbReference>
<dbReference type="Gene3D" id="1.20.1050.90">
    <property type="entry name" value="RecF/RecN/SMC, N-terminal domain"/>
    <property type="match status" value="1"/>
</dbReference>
<dbReference type="Pfam" id="PF02463">
    <property type="entry name" value="SMC_N"/>
    <property type="match status" value="1"/>
</dbReference>
<dbReference type="Gene3D" id="3.40.50.300">
    <property type="entry name" value="P-loop containing nucleotide triphosphate hydrolases"/>
    <property type="match status" value="1"/>
</dbReference>
<keyword evidence="6 9" id="KW-0547">Nucleotide-binding</keyword>
<sequence>MFVSDISLFQFKNYFHQEFRFTERIVGICGRNGRGKTNLLDALHYLCFTRSYFTRLDQNVPQHGHQGFRLEGRFRLNGREEKAVCVLRETGRKEFSVNDQAYSRFSQHIGRYPCVVIAPDDVQLIIGGSEDRRKFLDTLLSQLDSAYLQHLIAYNKILQQRNSFLKNYGDGPSRDLSVLDVLDEQLLAEGNPLFSRRERFLIGFLADVKHLYNEIAQNYEPLQLLYDSELLSSEFAELLRFNRPKDLVIQRTASGIHRDDLQFLMGTQPFKAIASQGQRKSLLFALKLAELDVLKAEKHLTPLLLLDDVFEKLDEERIGNLLNRVSSDEDAQIFITDTNCGRLTKQLEALKQPFQIIEL</sequence>
<keyword evidence="9 10" id="KW-0227">DNA damage</keyword>
<gene>
    <name evidence="9 12" type="primary">recF</name>
    <name evidence="12" type="ORF">E0486_06145</name>
</gene>
<dbReference type="InterPro" id="IPR003395">
    <property type="entry name" value="RecF/RecN/SMC_N"/>
</dbReference>
<keyword evidence="7 9" id="KW-0067">ATP-binding</keyword>
<dbReference type="PROSITE" id="PS00617">
    <property type="entry name" value="RECF_1"/>
    <property type="match status" value="1"/>
</dbReference>
<keyword evidence="9 10" id="KW-0742">SOS response</keyword>
<accession>A0A4R4E3Y1</accession>
<evidence type="ECO:0000256" key="1">
    <source>
        <dbReference type="ARBA" id="ARBA00004496"/>
    </source>
</evidence>
<evidence type="ECO:0000256" key="5">
    <source>
        <dbReference type="ARBA" id="ARBA00022705"/>
    </source>
</evidence>
<feature type="binding site" evidence="9">
    <location>
        <begin position="30"/>
        <end position="37"/>
    </location>
    <ligand>
        <name>ATP</name>
        <dbReference type="ChEBI" id="CHEBI:30616"/>
    </ligand>
</feature>
<dbReference type="InterPro" id="IPR001238">
    <property type="entry name" value="DNA-binding_RecF"/>
</dbReference>
<dbReference type="AlphaFoldDB" id="A0A4R4E3Y1"/>
<dbReference type="GO" id="GO:0005737">
    <property type="term" value="C:cytoplasm"/>
    <property type="evidence" value="ECO:0007669"/>
    <property type="project" value="UniProtKB-SubCell"/>
</dbReference>
<comment type="caution">
    <text evidence="12">The sequence shown here is derived from an EMBL/GenBank/DDBJ whole genome shotgun (WGS) entry which is preliminary data.</text>
</comment>
<evidence type="ECO:0000256" key="7">
    <source>
        <dbReference type="ARBA" id="ARBA00022840"/>
    </source>
</evidence>
<dbReference type="GO" id="GO:0000731">
    <property type="term" value="P:DNA synthesis involved in DNA repair"/>
    <property type="evidence" value="ECO:0007669"/>
    <property type="project" value="TreeGrafter"/>
</dbReference>
<keyword evidence="5 9" id="KW-0235">DNA replication</keyword>
<comment type="subcellular location">
    <subcellularLocation>
        <location evidence="1 9 10">Cytoplasm</location>
    </subcellularLocation>
</comment>
<evidence type="ECO:0000313" key="13">
    <source>
        <dbReference type="Proteomes" id="UP000295164"/>
    </source>
</evidence>
<organism evidence="12 13">
    <name type="scientific">Flaviaesturariibacter aridisoli</name>
    <dbReference type="NCBI Taxonomy" id="2545761"/>
    <lineage>
        <taxon>Bacteria</taxon>
        <taxon>Pseudomonadati</taxon>
        <taxon>Bacteroidota</taxon>
        <taxon>Chitinophagia</taxon>
        <taxon>Chitinophagales</taxon>
        <taxon>Chitinophagaceae</taxon>
        <taxon>Flaviaestuariibacter</taxon>
    </lineage>
</organism>
<evidence type="ECO:0000256" key="6">
    <source>
        <dbReference type="ARBA" id="ARBA00022741"/>
    </source>
</evidence>
<evidence type="ECO:0000256" key="9">
    <source>
        <dbReference type="HAMAP-Rule" id="MF_00365"/>
    </source>
</evidence>
<keyword evidence="8 9" id="KW-0238">DNA-binding</keyword>
<keyword evidence="4 9" id="KW-0963">Cytoplasm</keyword>
<dbReference type="EMBL" id="SKFH01000007">
    <property type="protein sequence ID" value="TCZ73390.1"/>
    <property type="molecule type" value="Genomic_DNA"/>
</dbReference>
<dbReference type="PANTHER" id="PTHR32182">
    <property type="entry name" value="DNA REPLICATION AND REPAIR PROTEIN RECF"/>
    <property type="match status" value="1"/>
</dbReference>
<dbReference type="SUPFAM" id="SSF52540">
    <property type="entry name" value="P-loop containing nucleoside triphosphate hydrolases"/>
    <property type="match status" value="1"/>
</dbReference>
<dbReference type="OrthoDB" id="9803889at2"/>
<proteinExistence type="inferred from homology"/>
<dbReference type="GO" id="GO:0003697">
    <property type="term" value="F:single-stranded DNA binding"/>
    <property type="evidence" value="ECO:0007669"/>
    <property type="project" value="UniProtKB-UniRule"/>
</dbReference>
<evidence type="ECO:0000256" key="4">
    <source>
        <dbReference type="ARBA" id="ARBA00022490"/>
    </source>
</evidence>
<dbReference type="InterPro" id="IPR042174">
    <property type="entry name" value="RecF_2"/>
</dbReference>
<evidence type="ECO:0000259" key="11">
    <source>
        <dbReference type="Pfam" id="PF02463"/>
    </source>
</evidence>
<comment type="function">
    <text evidence="9 10">The RecF protein is involved in DNA metabolism; it is required for DNA replication and normal SOS inducibility. RecF binds preferentially to single-stranded, linear DNA. It also seems to bind ATP.</text>
</comment>
<evidence type="ECO:0000256" key="10">
    <source>
        <dbReference type="RuleBase" id="RU000578"/>
    </source>
</evidence>
<dbReference type="GO" id="GO:0006302">
    <property type="term" value="P:double-strand break repair"/>
    <property type="evidence" value="ECO:0007669"/>
    <property type="project" value="TreeGrafter"/>
</dbReference>
<evidence type="ECO:0000256" key="3">
    <source>
        <dbReference type="ARBA" id="ARBA00020170"/>
    </source>
</evidence>
<dbReference type="Proteomes" id="UP000295164">
    <property type="component" value="Unassembled WGS sequence"/>
</dbReference>
<evidence type="ECO:0000256" key="8">
    <source>
        <dbReference type="ARBA" id="ARBA00023125"/>
    </source>
</evidence>
<evidence type="ECO:0000313" key="12">
    <source>
        <dbReference type="EMBL" id="TCZ73390.1"/>
    </source>
</evidence>
<dbReference type="NCBIfam" id="TIGR00611">
    <property type="entry name" value="recf"/>
    <property type="match status" value="1"/>
</dbReference>
<keyword evidence="13" id="KW-1185">Reference proteome</keyword>
<reference evidence="12 13" key="1">
    <citation type="submission" date="2019-03" db="EMBL/GenBank/DDBJ databases">
        <authorList>
            <person name="Kim M.K.M."/>
        </authorList>
    </citation>
    <scope>NUCLEOTIDE SEQUENCE [LARGE SCALE GENOMIC DNA]</scope>
    <source>
        <strain evidence="12 13">17J68-15</strain>
    </source>
</reference>
<dbReference type="PANTHER" id="PTHR32182:SF0">
    <property type="entry name" value="DNA REPLICATION AND REPAIR PROTEIN RECF"/>
    <property type="match status" value="1"/>
</dbReference>
<dbReference type="InterPro" id="IPR018078">
    <property type="entry name" value="DNA-binding_RecF_CS"/>
</dbReference>
<dbReference type="HAMAP" id="MF_00365">
    <property type="entry name" value="RecF"/>
    <property type="match status" value="1"/>
</dbReference>
<keyword evidence="9 10" id="KW-0234">DNA repair</keyword>
<dbReference type="GO" id="GO:0005524">
    <property type="term" value="F:ATP binding"/>
    <property type="evidence" value="ECO:0007669"/>
    <property type="project" value="UniProtKB-UniRule"/>
</dbReference>
<name>A0A4R4E3Y1_9BACT</name>
<feature type="domain" description="RecF/RecN/SMC N-terminal" evidence="11">
    <location>
        <begin position="3"/>
        <end position="340"/>
    </location>
</feature>